<dbReference type="CDD" id="cd02440">
    <property type="entry name" value="AdoMet_MTases"/>
    <property type="match status" value="1"/>
</dbReference>
<evidence type="ECO:0000256" key="1">
    <source>
        <dbReference type="ARBA" id="ARBA00022603"/>
    </source>
</evidence>
<keyword evidence="5" id="KW-1185">Reference proteome</keyword>
<dbReference type="Proteomes" id="UP001499978">
    <property type="component" value="Unassembled WGS sequence"/>
</dbReference>
<dbReference type="SUPFAM" id="SSF53335">
    <property type="entry name" value="S-adenosyl-L-methionine-dependent methyltransferases"/>
    <property type="match status" value="1"/>
</dbReference>
<feature type="domain" description="Methyltransferase" evidence="3">
    <location>
        <begin position="57"/>
        <end position="148"/>
    </location>
</feature>
<keyword evidence="2" id="KW-0808">Transferase</keyword>
<protein>
    <recommendedName>
        <fullName evidence="3">Methyltransferase domain-containing protein</fullName>
    </recommendedName>
</protein>
<gene>
    <name evidence="4" type="ORF">GCM10010201_28250</name>
</gene>
<dbReference type="InterPro" id="IPR029063">
    <property type="entry name" value="SAM-dependent_MTases_sf"/>
</dbReference>
<dbReference type="Gene3D" id="3.40.50.150">
    <property type="entry name" value="Vaccinia Virus protein VP39"/>
    <property type="match status" value="1"/>
</dbReference>
<accession>A0ABN3NMX4</accession>
<evidence type="ECO:0000256" key="2">
    <source>
        <dbReference type="ARBA" id="ARBA00022679"/>
    </source>
</evidence>
<dbReference type="RefSeq" id="WP_344173182.1">
    <property type="nucleotide sequence ID" value="NZ_BAAARY010000014.1"/>
</dbReference>
<reference evidence="4 5" key="1">
    <citation type="journal article" date="2019" name="Int. J. Syst. Evol. Microbiol.">
        <title>The Global Catalogue of Microorganisms (GCM) 10K type strain sequencing project: providing services to taxonomists for standard genome sequencing and annotation.</title>
        <authorList>
            <consortium name="The Broad Institute Genomics Platform"/>
            <consortium name="The Broad Institute Genome Sequencing Center for Infectious Disease"/>
            <person name="Wu L."/>
            <person name="Ma J."/>
        </authorList>
    </citation>
    <scope>NUCLEOTIDE SEQUENCE [LARGE SCALE GENOMIC DNA]</scope>
    <source>
        <strain evidence="4 5">JCM 3367</strain>
    </source>
</reference>
<comment type="caution">
    <text evidence="4">The sequence shown here is derived from an EMBL/GenBank/DDBJ whole genome shotgun (WGS) entry which is preliminary data.</text>
</comment>
<dbReference type="InterPro" id="IPR041698">
    <property type="entry name" value="Methyltransf_25"/>
</dbReference>
<dbReference type="PANTHER" id="PTHR43861:SF1">
    <property type="entry name" value="TRANS-ACONITATE 2-METHYLTRANSFERASE"/>
    <property type="match status" value="1"/>
</dbReference>
<dbReference type="PANTHER" id="PTHR43861">
    <property type="entry name" value="TRANS-ACONITATE 2-METHYLTRANSFERASE-RELATED"/>
    <property type="match status" value="1"/>
</dbReference>
<name>A0ABN3NMX4_9ACTN</name>
<evidence type="ECO:0000313" key="5">
    <source>
        <dbReference type="Proteomes" id="UP001499978"/>
    </source>
</evidence>
<dbReference type="Pfam" id="PF13649">
    <property type="entry name" value="Methyltransf_25"/>
    <property type="match status" value="1"/>
</dbReference>
<evidence type="ECO:0000313" key="4">
    <source>
        <dbReference type="EMBL" id="GAA2527769.1"/>
    </source>
</evidence>
<keyword evidence="1" id="KW-0489">Methyltransferase</keyword>
<dbReference type="EMBL" id="BAAARY010000014">
    <property type="protein sequence ID" value="GAA2527769.1"/>
    <property type="molecule type" value="Genomic_DNA"/>
</dbReference>
<sequence>MILVDRETEINRAAWEAQARLALPHDEPQRPGRFELTQYPGHGPGAELLGDVCGRDVLELGCGNGDNLAALAVLGARCTGVDLAVAQVNRAKARWGWLGIPFVHDDARGYLRYHADQVDVVVSIFGVVGLCDPAAVLPLVRHKLRPGGVLLFSVPEESWLAGRRDHIRLGDGTCAPVRRQTGSPGQWTDMVVSCGFDATLVIPVPAPDGTRCCTVVRAEVAQ</sequence>
<organism evidence="4 5">
    <name type="scientific">Pilimelia columellifera subsp. columellifera</name>
    <dbReference type="NCBI Taxonomy" id="706583"/>
    <lineage>
        <taxon>Bacteria</taxon>
        <taxon>Bacillati</taxon>
        <taxon>Actinomycetota</taxon>
        <taxon>Actinomycetes</taxon>
        <taxon>Micromonosporales</taxon>
        <taxon>Micromonosporaceae</taxon>
        <taxon>Pilimelia</taxon>
    </lineage>
</organism>
<proteinExistence type="predicted"/>
<evidence type="ECO:0000259" key="3">
    <source>
        <dbReference type="Pfam" id="PF13649"/>
    </source>
</evidence>